<evidence type="ECO:0000256" key="3">
    <source>
        <dbReference type="ARBA" id="ARBA00023015"/>
    </source>
</evidence>
<dbReference type="SMART" id="SM00448">
    <property type="entry name" value="REC"/>
    <property type="match status" value="1"/>
</dbReference>
<feature type="domain" description="Response regulatory" evidence="7">
    <location>
        <begin position="7"/>
        <end position="121"/>
    </location>
</feature>
<dbReference type="AlphaFoldDB" id="A0A3A6U2H4"/>
<feature type="modified residue" description="4-aspartylphosphate" evidence="6">
    <location>
        <position position="56"/>
    </location>
</feature>
<sequence length="367" mass="40762">MALYNISVLLVEVDPHFSKLANDFLIKQGAKVTQAQDGYSGIEAFKKGVFDIVIADLSLATSGGLDLLHDMSMLDPSVPSIVLSGNNVMTDVIEALRLGASDYLLKPIDDFYTLEHAIQQCLAGQEGSEVPAELVDELAYQEFQSHIEMVEQNVSEVRILQQQLFPSAETNYPSADVFYSLFKHQDVSSYLIDSTLVGDQHLLMYMAHFHPEDDGSAFASVLLRSLVNQKLKSFRVGKSQAIIEPFSMLSYLNDRLIKSGIDVLVDMIYVTVDLRNFRTAIAQAGQGLRCYLRNNEGLMPLALSDTMQLGVHNWGKSSTQYRTLNRGEYLCISTSAPEHKPLLLQNQFVGLVQNETVPAGGYIELRV</sequence>
<dbReference type="GO" id="GO:0032993">
    <property type="term" value="C:protein-DNA complex"/>
    <property type="evidence" value="ECO:0007669"/>
    <property type="project" value="TreeGrafter"/>
</dbReference>
<reference evidence="8 9" key="1">
    <citation type="submission" date="2018-09" db="EMBL/GenBank/DDBJ databases">
        <title>Phylogeny of the Shewanellaceae, and recommendation for two new genera, Pseudoshewanella and Parashewanella.</title>
        <authorList>
            <person name="Wang G."/>
        </authorList>
    </citation>
    <scope>NUCLEOTIDE SEQUENCE [LARGE SCALE GENOMIC DNA]</scope>
    <source>
        <strain evidence="8 9">KCTC 22492</strain>
    </source>
</reference>
<dbReference type="GO" id="GO:0005829">
    <property type="term" value="C:cytosol"/>
    <property type="evidence" value="ECO:0007669"/>
    <property type="project" value="TreeGrafter"/>
</dbReference>
<keyword evidence="3" id="KW-0805">Transcription regulation</keyword>
<evidence type="ECO:0000259" key="7">
    <source>
        <dbReference type="PROSITE" id="PS50110"/>
    </source>
</evidence>
<dbReference type="InterPro" id="IPR011006">
    <property type="entry name" value="CheY-like_superfamily"/>
</dbReference>
<dbReference type="PANTHER" id="PTHR48111">
    <property type="entry name" value="REGULATOR OF RPOS"/>
    <property type="match status" value="1"/>
</dbReference>
<dbReference type="OrthoDB" id="6399952at2"/>
<dbReference type="RefSeq" id="WP_121852796.1">
    <property type="nucleotide sequence ID" value="NZ_CP037952.1"/>
</dbReference>
<keyword evidence="4" id="KW-0238">DNA-binding</keyword>
<dbReference type="SUPFAM" id="SSF52172">
    <property type="entry name" value="CheY-like"/>
    <property type="match status" value="1"/>
</dbReference>
<dbReference type="EMBL" id="QYYH01000028">
    <property type="protein sequence ID" value="RJY18242.1"/>
    <property type="molecule type" value="Genomic_DNA"/>
</dbReference>
<evidence type="ECO:0000313" key="8">
    <source>
        <dbReference type="EMBL" id="RJY18242.1"/>
    </source>
</evidence>
<accession>A0A3A6U2H4</accession>
<keyword evidence="1 6" id="KW-0597">Phosphoprotein</keyword>
<organism evidence="8 9">
    <name type="scientific">Parashewanella spongiae</name>
    <dbReference type="NCBI Taxonomy" id="342950"/>
    <lineage>
        <taxon>Bacteria</taxon>
        <taxon>Pseudomonadati</taxon>
        <taxon>Pseudomonadota</taxon>
        <taxon>Gammaproteobacteria</taxon>
        <taxon>Alteromonadales</taxon>
        <taxon>Shewanellaceae</taxon>
        <taxon>Parashewanella</taxon>
    </lineage>
</organism>
<keyword evidence="2" id="KW-0902">Two-component regulatory system</keyword>
<dbReference type="Pfam" id="PF00072">
    <property type="entry name" value="Response_reg"/>
    <property type="match status" value="1"/>
</dbReference>
<dbReference type="PROSITE" id="PS50110">
    <property type="entry name" value="RESPONSE_REGULATORY"/>
    <property type="match status" value="1"/>
</dbReference>
<gene>
    <name evidence="8" type="ORF">D5R81_06250</name>
</gene>
<dbReference type="Gene3D" id="3.40.50.2300">
    <property type="match status" value="1"/>
</dbReference>
<evidence type="ECO:0000256" key="5">
    <source>
        <dbReference type="ARBA" id="ARBA00023163"/>
    </source>
</evidence>
<dbReference type="GO" id="GO:0006355">
    <property type="term" value="P:regulation of DNA-templated transcription"/>
    <property type="evidence" value="ECO:0007669"/>
    <property type="project" value="TreeGrafter"/>
</dbReference>
<evidence type="ECO:0000256" key="4">
    <source>
        <dbReference type="ARBA" id="ARBA00023125"/>
    </source>
</evidence>
<evidence type="ECO:0000313" key="9">
    <source>
        <dbReference type="Proteomes" id="UP000273022"/>
    </source>
</evidence>
<dbReference type="InterPro" id="IPR001789">
    <property type="entry name" value="Sig_transdc_resp-reg_receiver"/>
</dbReference>
<dbReference type="Proteomes" id="UP000273022">
    <property type="component" value="Unassembled WGS sequence"/>
</dbReference>
<name>A0A3A6U2H4_9GAMM</name>
<comment type="caution">
    <text evidence="8">The sequence shown here is derived from an EMBL/GenBank/DDBJ whole genome shotgun (WGS) entry which is preliminary data.</text>
</comment>
<evidence type="ECO:0000256" key="2">
    <source>
        <dbReference type="ARBA" id="ARBA00023012"/>
    </source>
</evidence>
<dbReference type="PANTHER" id="PTHR48111:SF1">
    <property type="entry name" value="TWO-COMPONENT RESPONSE REGULATOR ORR33"/>
    <property type="match status" value="1"/>
</dbReference>
<evidence type="ECO:0000256" key="1">
    <source>
        <dbReference type="ARBA" id="ARBA00022553"/>
    </source>
</evidence>
<dbReference type="InterPro" id="IPR036457">
    <property type="entry name" value="PPM-type-like_dom_sf"/>
</dbReference>
<keyword evidence="9" id="KW-1185">Reference proteome</keyword>
<dbReference type="InterPro" id="IPR039420">
    <property type="entry name" value="WalR-like"/>
</dbReference>
<dbReference type="GO" id="GO:0000976">
    <property type="term" value="F:transcription cis-regulatory region binding"/>
    <property type="evidence" value="ECO:0007669"/>
    <property type="project" value="TreeGrafter"/>
</dbReference>
<dbReference type="Gene3D" id="3.60.40.10">
    <property type="entry name" value="PPM-type phosphatase domain"/>
    <property type="match status" value="1"/>
</dbReference>
<proteinExistence type="predicted"/>
<evidence type="ECO:0000256" key="6">
    <source>
        <dbReference type="PROSITE-ProRule" id="PRU00169"/>
    </source>
</evidence>
<keyword evidence="5" id="KW-0804">Transcription</keyword>
<dbReference type="GO" id="GO:0000156">
    <property type="term" value="F:phosphorelay response regulator activity"/>
    <property type="evidence" value="ECO:0007669"/>
    <property type="project" value="TreeGrafter"/>
</dbReference>
<protein>
    <submittedName>
        <fullName evidence="8">Response regulator</fullName>
    </submittedName>
</protein>